<dbReference type="Pfam" id="PF00884">
    <property type="entry name" value="Sulfatase"/>
    <property type="match status" value="1"/>
</dbReference>
<protein>
    <submittedName>
        <fullName evidence="6">Arylsulfatase</fullName>
    </submittedName>
</protein>
<dbReference type="InterPro" id="IPR000917">
    <property type="entry name" value="Sulfatase_N"/>
</dbReference>
<dbReference type="Proteomes" id="UP001595818">
    <property type="component" value="Unassembled WGS sequence"/>
</dbReference>
<evidence type="ECO:0000256" key="3">
    <source>
        <dbReference type="ARBA" id="ARBA00022801"/>
    </source>
</evidence>
<dbReference type="InterPro" id="IPR024607">
    <property type="entry name" value="Sulfatase_CS"/>
</dbReference>
<dbReference type="Gene3D" id="3.30.1120.10">
    <property type="match status" value="1"/>
</dbReference>
<keyword evidence="2" id="KW-0479">Metal-binding</keyword>
<dbReference type="PROSITE" id="PS51257">
    <property type="entry name" value="PROKAR_LIPOPROTEIN"/>
    <property type="match status" value="1"/>
</dbReference>
<evidence type="ECO:0000256" key="2">
    <source>
        <dbReference type="ARBA" id="ARBA00022723"/>
    </source>
</evidence>
<evidence type="ECO:0000313" key="7">
    <source>
        <dbReference type="Proteomes" id="UP001595818"/>
    </source>
</evidence>
<reference evidence="7" key="1">
    <citation type="journal article" date="2019" name="Int. J. Syst. Evol. Microbiol.">
        <title>The Global Catalogue of Microorganisms (GCM) 10K type strain sequencing project: providing services to taxonomists for standard genome sequencing and annotation.</title>
        <authorList>
            <consortium name="The Broad Institute Genomics Platform"/>
            <consortium name="The Broad Institute Genome Sequencing Center for Infectious Disease"/>
            <person name="Wu L."/>
            <person name="Ma J."/>
        </authorList>
    </citation>
    <scope>NUCLEOTIDE SEQUENCE [LARGE SCALE GENOMIC DNA]</scope>
    <source>
        <strain evidence="7">CGMCC 4.7466</strain>
    </source>
</reference>
<keyword evidence="3" id="KW-0378">Hydrolase</keyword>
<keyword evidence="4" id="KW-0106">Calcium</keyword>
<dbReference type="InterPro" id="IPR050738">
    <property type="entry name" value="Sulfatase"/>
</dbReference>
<evidence type="ECO:0000259" key="5">
    <source>
        <dbReference type="Pfam" id="PF00884"/>
    </source>
</evidence>
<dbReference type="PROSITE" id="PS00523">
    <property type="entry name" value="SULFATASE_1"/>
    <property type="match status" value="1"/>
</dbReference>
<dbReference type="SUPFAM" id="SSF53649">
    <property type="entry name" value="Alkaline phosphatase-like"/>
    <property type="match status" value="1"/>
</dbReference>
<evidence type="ECO:0000256" key="1">
    <source>
        <dbReference type="ARBA" id="ARBA00008779"/>
    </source>
</evidence>
<comment type="similarity">
    <text evidence="1">Belongs to the sulfatase family.</text>
</comment>
<dbReference type="Gene3D" id="3.40.720.10">
    <property type="entry name" value="Alkaline Phosphatase, subunit A"/>
    <property type="match status" value="1"/>
</dbReference>
<comment type="caution">
    <text evidence="6">The sequence shown here is derived from an EMBL/GenBank/DDBJ whole genome shotgun (WGS) entry which is preliminary data.</text>
</comment>
<organism evidence="6 7">
    <name type="scientific">Negadavirga shengliensis</name>
    <dbReference type="NCBI Taxonomy" id="1389218"/>
    <lineage>
        <taxon>Bacteria</taxon>
        <taxon>Pseudomonadati</taxon>
        <taxon>Bacteroidota</taxon>
        <taxon>Cytophagia</taxon>
        <taxon>Cytophagales</taxon>
        <taxon>Cyclobacteriaceae</taxon>
        <taxon>Negadavirga</taxon>
    </lineage>
</organism>
<dbReference type="EMBL" id="JBHSJJ010000019">
    <property type="protein sequence ID" value="MFC4874572.1"/>
    <property type="molecule type" value="Genomic_DNA"/>
</dbReference>
<dbReference type="InterPro" id="IPR017850">
    <property type="entry name" value="Alkaline_phosphatase_core_sf"/>
</dbReference>
<accession>A0ABV9T7R5</accession>
<dbReference type="RefSeq" id="WP_377068549.1">
    <property type="nucleotide sequence ID" value="NZ_JBHSJJ010000019.1"/>
</dbReference>
<sequence>MKTPIRLVIINIFIVVSCSSPQQQEEAPQQPNILLIFADDLGYGDLGVYNSLSKVPTPNLDQLAGEGVRFTHAYCPVSVCSPTRYALMTGEYPWRSWKKSGVMANYEPSMIDEGLLTLPQMLVNAGYETVGFGKWHLGTTFPTTDGNKPVGYGKFRDDNNGANIDFSQPVSDGPLDRGFEHWLGFSCASECWIFDDDRVTGAIIHDLYTIEAASGTEDLERIPLEDFLPYLTEKSIHYLQEYNKKQSSKPFFLYFSPYVPHIPLAVHPSFMGKTQAGLYADYVHELDHYIGLLLDELEKLGLKENTLILFASDNGSQFVGTHPDEDLQKVTNSQEDVNAEIDSSYHMPNFPFRGTKWTAYEGGVRTPLIASWKDNFPSGTERDDLIALNDILPTLAAIVGQDIPEDMAKDGYDLSPVFFGDKSVGIRESVFVRGSGEIYGYRKGKWKIVSDGNSENPTFELFDLMDDPEENKNLSDSFPALRKELENELRAHLENID</sequence>
<dbReference type="PANTHER" id="PTHR42693:SF53">
    <property type="entry name" value="ENDO-4-O-SULFATASE"/>
    <property type="match status" value="1"/>
</dbReference>
<feature type="domain" description="Sulfatase N-terminal" evidence="5">
    <location>
        <begin position="31"/>
        <end position="400"/>
    </location>
</feature>
<evidence type="ECO:0000256" key="4">
    <source>
        <dbReference type="ARBA" id="ARBA00022837"/>
    </source>
</evidence>
<dbReference type="PANTHER" id="PTHR42693">
    <property type="entry name" value="ARYLSULFATASE FAMILY MEMBER"/>
    <property type="match status" value="1"/>
</dbReference>
<keyword evidence="7" id="KW-1185">Reference proteome</keyword>
<evidence type="ECO:0000313" key="6">
    <source>
        <dbReference type="EMBL" id="MFC4874572.1"/>
    </source>
</evidence>
<proteinExistence type="inferred from homology"/>
<name>A0ABV9T7R5_9BACT</name>
<gene>
    <name evidence="6" type="ORF">ACFPFU_22910</name>
</gene>
<dbReference type="CDD" id="cd16143">
    <property type="entry name" value="ARS_like"/>
    <property type="match status" value="1"/>
</dbReference>